<evidence type="ECO:0000313" key="1">
    <source>
        <dbReference type="EMBL" id="MPC69557.1"/>
    </source>
</evidence>
<organism evidence="1 2">
    <name type="scientific">Portunus trituberculatus</name>
    <name type="common">Swimming crab</name>
    <name type="synonym">Neptunus trituberculatus</name>
    <dbReference type="NCBI Taxonomy" id="210409"/>
    <lineage>
        <taxon>Eukaryota</taxon>
        <taxon>Metazoa</taxon>
        <taxon>Ecdysozoa</taxon>
        <taxon>Arthropoda</taxon>
        <taxon>Crustacea</taxon>
        <taxon>Multicrustacea</taxon>
        <taxon>Malacostraca</taxon>
        <taxon>Eumalacostraca</taxon>
        <taxon>Eucarida</taxon>
        <taxon>Decapoda</taxon>
        <taxon>Pleocyemata</taxon>
        <taxon>Brachyura</taxon>
        <taxon>Eubrachyura</taxon>
        <taxon>Portunoidea</taxon>
        <taxon>Portunidae</taxon>
        <taxon>Portuninae</taxon>
        <taxon>Portunus</taxon>
    </lineage>
</organism>
<name>A0A5B7HJZ4_PORTR</name>
<protein>
    <submittedName>
        <fullName evidence="1">Uncharacterized protein</fullName>
    </submittedName>
</protein>
<dbReference type="Proteomes" id="UP000324222">
    <property type="component" value="Unassembled WGS sequence"/>
</dbReference>
<evidence type="ECO:0000313" key="2">
    <source>
        <dbReference type="Proteomes" id="UP000324222"/>
    </source>
</evidence>
<reference evidence="1 2" key="1">
    <citation type="submission" date="2019-05" db="EMBL/GenBank/DDBJ databases">
        <title>Another draft genome of Portunus trituberculatus and its Hox gene families provides insights of decapod evolution.</title>
        <authorList>
            <person name="Jeong J.-H."/>
            <person name="Song I."/>
            <person name="Kim S."/>
            <person name="Choi T."/>
            <person name="Kim D."/>
            <person name="Ryu S."/>
            <person name="Kim W."/>
        </authorList>
    </citation>
    <scope>NUCLEOTIDE SEQUENCE [LARGE SCALE GENOMIC DNA]</scope>
    <source>
        <tissue evidence="1">Muscle</tissue>
    </source>
</reference>
<dbReference type="AlphaFoldDB" id="A0A5B7HJZ4"/>
<sequence length="59" mass="6627">MPQGAAPRLDVASRRSTLRLHKCGNLTDRSRKNTDLWLEVFLLMNESAVAWRSSASKLA</sequence>
<comment type="caution">
    <text evidence="1">The sequence shown here is derived from an EMBL/GenBank/DDBJ whole genome shotgun (WGS) entry which is preliminary data.</text>
</comment>
<accession>A0A5B7HJZ4</accession>
<proteinExistence type="predicted"/>
<gene>
    <name evidence="1" type="ORF">E2C01_063785</name>
</gene>
<dbReference type="EMBL" id="VSRR010029639">
    <property type="protein sequence ID" value="MPC69557.1"/>
    <property type="molecule type" value="Genomic_DNA"/>
</dbReference>
<keyword evidence="2" id="KW-1185">Reference proteome</keyword>